<keyword evidence="2" id="KW-0805">Transcription regulation</keyword>
<name>A0ABT8VJ23_9BACL</name>
<dbReference type="PANTHER" id="PTHR30126:SF40">
    <property type="entry name" value="HTH-TYPE TRANSCRIPTIONAL REGULATOR GLTR"/>
    <property type="match status" value="1"/>
</dbReference>
<evidence type="ECO:0000313" key="6">
    <source>
        <dbReference type="EMBL" id="MDO3680946.1"/>
    </source>
</evidence>
<dbReference type="CDD" id="cd05466">
    <property type="entry name" value="PBP2_LTTR_substrate"/>
    <property type="match status" value="1"/>
</dbReference>
<dbReference type="SUPFAM" id="SSF53850">
    <property type="entry name" value="Periplasmic binding protein-like II"/>
    <property type="match status" value="1"/>
</dbReference>
<evidence type="ECO:0000256" key="4">
    <source>
        <dbReference type="ARBA" id="ARBA00023163"/>
    </source>
</evidence>
<evidence type="ECO:0000259" key="5">
    <source>
        <dbReference type="PROSITE" id="PS50931"/>
    </source>
</evidence>
<dbReference type="PRINTS" id="PR00039">
    <property type="entry name" value="HTHLYSR"/>
</dbReference>
<comment type="caution">
    <text evidence="6">The sequence shown here is derived from an EMBL/GenBank/DDBJ whole genome shotgun (WGS) entry which is preliminary data.</text>
</comment>
<proteinExistence type="inferred from homology"/>
<dbReference type="Gene3D" id="1.10.10.10">
    <property type="entry name" value="Winged helix-like DNA-binding domain superfamily/Winged helix DNA-binding domain"/>
    <property type="match status" value="1"/>
</dbReference>
<dbReference type="EMBL" id="JAUMKJ010000050">
    <property type="protein sequence ID" value="MDO3680946.1"/>
    <property type="molecule type" value="Genomic_DNA"/>
</dbReference>
<gene>
    <name evidence="6" type="ORF">Q3C12_28450</name>
</gene>
<sequence length="303" mass="34645">MNTDHVECFVMVALTGSFSKAANLLYLSQPTVSQRIKALEADLNCRLFQRTGHAIALTEEGESFLPYAKSMLQSLQDGQQAIQRIHGKLEGELSVASVFGAAFYLLPQLVEQFQMLYPKVKLTILTGHSHQVLDMVLNHEVSFGIARAVNHPQIRRIPILKDDMLLAVYPGHPFHDRKQVTIEDVAKERLILFNRGSLDWTLINGAFSHFRLDRHVVMEADNIEVVKRMVKQRLGIAFLPRFSILHDLERDELREVEVAGLPQLNRNFELIYLKDMSLNQIMEQFIGFLCQHHAQTGHWPDRG</sequence>
<evidence type="ECO:0000256" key="3">
    <source>
        <dbReference type="ARBA" id="ARBA00023125"/>
    </source>
</evidence>
<dbReference type="RefSeq" id="WP_025849886.1">
    <property type="nucleotide sequence ID" value="NZ_JARLKN010000029.1"/>
</dbReference>
<accession>A0ABT8VJ23</accession>
<dbReference type="Proteomes" id="UP001168883">
    <property type="component" value="Unassembled WGS sequence"/>
</dbReference>
<feature type="domain" description="HTH lysR-type" evidence="5">
    <location>
        <begin position="1"/>
        <end position="58"/>
    </location>
</feature>
<protein>
    <submittedName>
        <fullName evidence="6">LysR family transcriptional regulator</fullName>
    </submittedName>
</protein>
<evidence type="ECO:0000256" key="1">
    <source>
        <dbReference type="ARBA" id="ARBA00009437"/>
    </source>
</evidence>
<keyword evidence="4" id="KW-0804">Transcription</keyword>
<keyword evidence="7" id="KW-1185">Reference proteome</keyword>
<dbReference type="PANTHER" id="PTHR30126">
    <property type="entry name" value="HTH-TYPE TRANSCRIPTIONAL REGULATOR"/>
    <property type="match status" value="1"/>
</dbReference>
<reference evidence="6" key="1">
    <citation type="submission" date="2023-07" db="EMBL/GenBank/DDBJ databases">
        <authorList>
            <person name="Aktuganov G."/>
            <person name="Boyko T."/>
            <person name="Delegan Y."/>
            <person name="Galimzianova N."/>
            <person name="Gilvanova E."/>
            <person name="Korobov V."/>
            <person name="Kuzmina L."/>
            <person name="Melentiev A."/>
            <person name="Milman P."/>
            <person name="Ryabova A."/>
            <person name="Stupak E."/>
            <person name="Yasakov T."/>
            <person name="Zharikova N."/>
            <person name="Zhurenko E."/>
        </authorList>
    </citation>
    <scope>NUCLEOTIDE SEQUENCE</scope>
    <source>
        <strain evidence="6">IB-739</strain>
    </source>
</reference>
<dbReference type="InterPro" id="IPR036390">
    <property type="entry name" value="WH_DNA-bd_sf"/>
</dbReference>
<dbReference type="Gene3D" id="3.40.190.290">
    <property type="match status" value="1"/>
</dbReference>
<evidence type="ECO:0000256" key="2">
    <source>
        <dbReference type="ARBA" id="ARBA00023015"/>
    </source>
</evidence>
<dbReference type="Pfam" id="PF00126">
    <property type="entry name" value="HTH_1"/>
    <property type="match status" value="1"/>
</dbReference>
<comment type="similarity">
    <text evidence="1">Belongs to the LysR transcriptional regulatory family.</text>
</comment>
<organism evidence="6 7">
    <name type="scientific">Paenibacillus ehimensis</name>
    <dbReference type="NCBI Taxonomy" id="79264"/>
    <lineage>
        <taxon>Bacteria</taxon>
        <taxon>Bacillati</taxon>
        <taxon>Bacillota</taxon>
        <taxon>Bacilli</taxon>
        <taxon>Bacillales</taxon>
        <taxon>Paenibacillaceae</taxon>
        <taxon>Paenibacillus</taxon>
    </lineage>
</organism>
<dbReference type="SUPFAM" id="SSF46785">
    <property type="entry name" value="Winged helix' DNA-binding domain"/>
    <property type="match status" value="1"/>
</dbReference>
<dbReference type="InterPro" id="IPR000847">
    <property type="entry name" value="LysR_HTH_N"/>
</dbReference>
<dbReference type="InterPro" id="IPR005119">
    <property type="entry name" value="LysR_subst-bd"/>
</dbReference>
<dbReference type="PROSITE" id="PS50931">
    <property type="entry name" value="HTH_LYSR"/>
    <property type="match status" value="1"/>
</dbReference>
<evidence type="ECO:0000313" key="7">
    <source>
        <dbReference type="Proteomes" id="UP001168883"/>
    </source>
</evidence>
<keyword evidence="3" id="KW-0238">DNA-binding</keyword>
<dbReference type="Pfam" id="PF03466">
    <property type="entry name" value="LysR_substrate"/>
    <property type="match status" value="1"/>
</dbReference>
<dbReference type="InterPro" id="IPR036388">
    <property type="entry name" value="WH-like_DNA-bd_sf"/>
</dbReference>